<keyword evidence="3 8" id="KW-0472">Membrane</keyword>
<dbReference type="InterPro" id="IPR004089">
    <property type="entry name" value="MCPsignal_dom"/>
</dbReference>
<dbReference type="SMART" id="SM00304">
    <property type="entry name" value="HAMP"/>
    <property type="match status" value="1"/>
</dbReference>
<dbReference type="SMART" id="SM00283">
    <property type="entry name" value="MA"/>
    <property type="match status" value="1"/>
</dbReference>
<feature type="domain" description="Methyl-accepting transducer" evidence="9">
    <location>
        <begin position="141"/>
        <end position="377"/>
    </location>
</feature>
<evidence type="ECO:0000256" key="6">
    <source>
        <dbReference type="PROSITE-ProRule" id="PRU00284"/>
    </source>
</evidence>
<dbReference type="Pfam" id="PF00672">
    <property type="entry name" value="HAMP"/>
    <property type="match status" value="1"/>
</dbReference>
<evidence type="ECO:0000259" key="10">
    <source>
        <dbReference type="PROSITE" id="PS50885"/>
    </source>
</evidence>
<dbReference type="PROSITE" id="PS50885">
    <property type="entry name" value="HAMP"/>
    <property type="match status" value="1"/>
</dbReference>
<feature type="transmembrane region" description="Helical" evidence="8">
    <location>
        <begin position="12"/>
        <end position="31"/>
    </location>
</feature>
<evidence type="ECO:0000259" key="9">
    <source>
        <dbReference type="PROSITE" id="PS50111"/>
    </source>
</evidence>
<feature type="transmembrane region" description="Helical" evidence="8">
    <location>
        <begin position="51"/>
        <end position="71"/>
    </location>
</feature>
<keyword evidence="4 6" id="KW-0807">Transducer</keyword>
<dbReference type="PROSITE" id="PS50111">
    <property type="entry name" value="CHEMOTAXIS_TRANSDUC_2"/>
    <property type="match status" value="1"/>
</dbReference>
<dbReference type="OrthoDB" id="2489132at2"/>
<dbReference type="AlphaFoldDB" id="A0A1C0Y833"/>
<evidence type="ECO:0000256" key="4">
    <source>
        <dbReference type="ARBA" id="ARBA00023224"/>
    </source>
</evidence>
<dbReference type="EMBL" id="MASJ01000038">
    <property type="protein sequence ID" value="OCS83321.1"/>
    <property type="molecule type" value="Genomic_DNA"/>
</dbReference>
<gene>
    <name evidence="11" type="ORF">A6M13_04665</name>
</gene>
<evidence type="ECO:0000256" key="3">
    <source>
        <dbReference type="ARBA" id="ARBA00023136"/>
    </source>
</evidence>
<organism evidence="11 12">
    <name type="scientific">Caryophanon tenue</name>
    <dbReference type="NCBI Taxonomy" id="33978"/>
    <lineage>
        <taxon>Bacteria</taxon>
        <taxon>Bacillati</taxon>
        <taxon>Bacillota</taxon>
        <taxon>Bacilli</taxon>
        <taxon>Bacillales</taxon>
        <taxon>Caryophanaceae</taxon>
        <taxon>Caryophanon</taxon>
    </lineage>
</organism>
<keyword evidence="8" id="KW-1133">Transmembrane helix</keyword>
<keyword evidence="2" id="KW-1003">Cell membrane</keyword>
<evidence type="ECO:0000256" key="1">
    <source>
        <dbReference type="ARBA" id="ARBA00004236"/>
    </source>
</evidence>
<dbReference type="RefSeq" id="WP_066546966.1">
    <property type="nucleotide sequence ID" value="NZ_MASJ01000038.1"/>
</dbReference>
<feature type="coiled-coil region" evidence="7">
    <location>
        <begin position="107"/>
        <end position="141"/>
    </location>
</feature>
<evidence type="ECO:0000313" key="12">
    <source>
        <dbReference type="Proteomes" id="UP000093199"/>
    </source>
</evidence>
<accession>A0A1C0Y833</accession>
<dbReference type="Pfam" id="PF00015">
    <property type="entry name" value="MCPsignal"/>
    <property type="match status" value="1"/>
</dbReference>
<evidence type="ECO:0000256" key="5">
    <source>
        <dbReference type="ARBA" id="ARBA00029447"/>
    </source>
</evidence>
<reference evidence="11 12" key="1">
    <citation type="submission" date="2016-07" db="EMBL/GenBank/DDBJ databases">
        <title>Caryophanon tenue genome sequencing.</title>
        <authorList>
            <person name="Verma A."/>
            <person name="Pal Y."/>
            <person name="Krishnamurthi S."/>
        </authorList>
    </citation>
    <scope>NUCLEOTIDE SEQUENCE [LARGE SCALE GENOMIC DNA]</scope>
    <source>
        <strain evidence="11 12">DSM 14152</strain>
    </source>
</reference>
<dbReference type="GO" id="GO:0007165">
    <property type="term" value="P:signal transduction"/>
    <property type="evidence" value="ECO:0007669"/>
    <property type="project" value="UniProtKB-KW"/>
</dbReference>
<name>A0A1C0Y833_9BACL</name>
<dbReference type="Gene3D" id="1.10.8.500">
    <property type="entry name" value="HAMP domain in histidine kinase"/>
    <property type="match status" value="1"/>
</dbReference>
<keyword evidence="8" id="KW-0812">Transmembrane</keyword>
<sequence>MKKHRFSLRKQMVLFVVALAIITYSTSFFFIEFLQPRYFEHIDRRIFEIGTYVLGITWSGILAAIFSLILVRPLQRLEEAAERAASGQIGKDVEVQFERDDEINAVSKAFQQMLENLRSMVETIEQNVDTTKQTMQHLTQETTATTQQAESISETIGHIAEGADMSANAVQHTVEAIEEVRVLAEEVNERAEHSANQTSQILHHLTTTNEVVTSLVAGIQTIVDGNDDALTSIKELEQNTAKIEAINILVGDIANQTNLLALNASIEAARAGEHGKGFAVVAEEVRKLADESAQAVSGISTLIRTIQHNVSTVVQQMEGQVSLAVQETAKMHETTQAVDSMSRDVTQMATAIVEISQLVEQQMNNIASTASQSQEVAAVAEETSAGADEVANLTKTQRASIAQVNELAKLLDEQAALLFKSIQQFDRSQ</sequence>
<comment type="caution">
    <text evidence="11">The sequence shown here is derived from an EMBL/GenBank/DDBJ whole genome shotgun (WGS) entry which is preliminary data.</text>
</comment>
<proteinExistence type="inferred from homology"/>
<dbReference type="Gene3D" id="1.10.287.950">
    <property type="entry name" value="Methyl-accepting chemotaxis protein"/>
    <property type="match status" value="1"/>
</dbReference>
<dbReference type="InterPro" id="IPR003660">
    <property type="entry name" value="HAMP_dom"/>
</dbReference>
<dbReference type="GO" id="GO:0005886">
    <property type="term" value="C:plasma membrane"/>
    <property type="evidence" value="ECO:0007669"/>
    <property type="project" value="UniProtKB-SubCell"/>
</dbReference>
<dbReference type="Proteomes" id="UP000093199">
    <property type="component" value="Unassembled WGS sequence"/>
</dbReference>
<evidence type="ECO:0000256" key="8">
    <source>
        <dbReference type="SAM" id="Phobius"/>
    </source>
</evidence>
<keyword evidence="7" id="KW-0175">Coiled coil</keyword>
<evidence type="ECO:0000313" key="11">
    <source>
        <dbReference type="EMBL" id="OCS83321.1"/>
    </source>
</evidence>
<dbReference type="CDD" id="cd06225">
    <property type="entry name" value="HAMP"/>
    <property type="match status" value="1"/>
</dbReference>
<evidence type="ECO:0000256" key="7">
    <source>
        <dbReference type="SAM" id="Coils"/>
    </source>
</evidence>
<protein>
    <submittedName>
        <fullName evidence="11">Chemotaxis protein</fullName>
    </submittedName>
</protein>
<dbReference type="PANTHER" id="PTHR32089">
    <property type="entry name" value="METHYL-ACCEPTING CHEMOTAXIS PROTEIN MCPB"/>
    <property type="match status" value="1"/>
</dbReference>
<evidence type="ECO:0000256" key="2">
    <source>
        <dbReference type="ARBA" id="ARBA00022475"/>
    </source>
</evidence>
<comment type="subcellular location">
    <subcellularLocation>
        <location evidence="1">Cell membrane</location>
    </subcellularLocation>
</comment>
<dbReference type="PANTHER" id="PTHR32089:SF112">
    <property type="entry name" value="LYSOZYME-LIKE PROTEIN-RELATED"/>
    <property type="match status" value="1"/>
</dbReference>
<dbReference type="STRING" id="33978.A6M13_04665"/>
<dbReference type="SUPFAM" id="SSF58104">
    <property type="entry name" value="Methyl-accepting chemotaxis protein (MCP) signaling domain"/>
    <property type="match status" value="1"/>
</dbReference>
<comment type="similarity">
    <text evidence="5">Belongs to the methyl-accepting chemotaxis (MCP) protein family.</text>
</comment>
<keyword evidence="12" id="KW-1185">Reference proteome</keyword>
<feature type="domain" description="HAMP" evidence="10">
    <location>
        <begin position="68"/>
        <end position="122"/>
    </location>
</feature>